<evidence type="ECO:0000256" key="1">
    <source>
        <dbReference type="SAM" id="MobiDB-lite"/>
    </source>
</evidence>
<proteinExistence type="predicted"/>
<evidence type="ECO:0000313" key="3">
    <source>
        <dbReference type="Proteomes" id="UP000109830"/>
    </source>
</evidence>
<organismHost>
    <name type="scientific">Homo sapiens</name>
    <name type="common">Human</name>
    <dbReference type="NCBI Taxonomy" id="9606"/>
</organismHost>
<dbReference type="Pfam" id="PF02393">
    <property type="entry name" value="US22"/>
    <property type="match status" value="2"/>
</dbReference>
<protein>
    <submittedName>
        <fullName evidence="2">Tegument protein UL43</fullName>
    </submittedName>
</protein>
<dbReference type="EMBL" id="KP745634">
    <property type="protein sequence ID" value="AKI07766.1"/>
    <property type="molecule type" value="Genomic_DNA"/>
</dbReference>
<organism evidence="2 3">
    <name type="scientific">Human cytomegalovirus</name>
    <name type="common">HHV-5</name>
    <name type="synonym">Human herpesvirus 5</name>
    <dbReference type="NCBI Taxonomy" id="10359"/>
    <lineage>
        <taxon>Viruses</taxon>
        <taxon>Duplodnaviria</taxon>
        <taxon>Heunggongvirae</taxon>
        <taxon>Peploviricota</taxon>
        <taxon>Herviviricetes</taxon>
        <taxon>Herpesvirales</taxon>
        <taxon>Orthoherpesviridae</taxon>
        <taxon>Betaherpesvirinae</taxon>
        <taxon>Cytomegalovirus</taxon>
        <taxon>Cytomegalovirus humanbeta5</taxon>
    </lineage>
</organism>
<dbReference type="Proteomes" id="UP000109830">
    <property type="component" value="Segment"/>
</dbReference>
<sequence>MEKTPAETTAVSAGNVPRDSIPCITNVSADTRGRTRPSRPTTVPQRRPARIGHFRRRSASLSFLDWPDDSVTEGVRTTSASVAASAARFDEIRRRRQSINDEMKERTLEDALAVELVNETFRCSVTADARKDLQKLVRRVSGTVLRLNWPNGWFFTYCDLLRVGYFGHLNIKGLEKTFLCCDKFLLPVGTVSRCEAIGRPPLPILIGEGGRVYVYSPVVESLYLVSRSGFRGFVQEGLRNYAPLREELGYVRFETGGDVGREFMLARDLLALWRLCMKREGSIFSWRDGNEALTTVVLNGSQTYEDPAHGNWLKETCSLNVLQVFVVRAVPVESQQRLDISILVNESGAVFGVHPETRQAHFLARGLLGFFRVGFLRFCNNYCFARDCFTHPESVAPAYRATGCPRELFCRRLRKKKGLFARR</sequence>
<evidence type="ECO:0000313" key="2">
    <source>
        <dbReference type="EMBL" id="AKI07766.1"/>
    </source>
</evidence>
<reference evidence="2 3" key="1">
    <citation type="journal article" date="2015" name="J. Virol.">
        <title>High-throughput analysis of human cytomegalovirus genome diversity highlights the widespread occurrence of gene-disrupting mutations and pervasive recombination.</title>
        <authorList>
            <person name="Sijmons S."/>
            <person name="Thys K."/>
            <person name="Mbong Ngwese M."/>
            <person name="Van Damme E."/>
            <person name="Dvorak J."/>
            <person name="Van Loock M."/>
            <person name="Li G."/>
            <person name="Tachezy R."/>
            <person name="Busson L."/>
            <person name="Aerssens J."/>
            <person name="Van Ranst M."/>
            <person name="Maes P."/>
        </authorList>
    </citation>
    <scope>NUCLEOTIDE SEQUENCE [LARGE SCALE GENOMIC DNA]</scope>
    <source>
        <strain evidence="2">BE/32/2010</strain>
    </source>
</reference>
<feature type="region of interest" description="Disordered" evidence="1">
    <location>
        <begin position="1"/>
        <end position="46"/>
    </location>
</feature>
<feature type="compositionally biased region" description="Polar residues" evidence="1">
    <location>
        <begin position="1"/>
        <end position="12"/>
    </location>
</feature>
<dbReference type="InterPro" id="IPR003360">
    <property type="entry name" value="US22-like"/>
</dbReference>
<accession>A0A0G2T6Q3</accession>
<gene>
    <name evidence="2" type="primary">UL43</name>
</gene>
<name>A0A0G2T6Q3_HCMV</name>